<evidence type="ECO:0000313" key="5">
    <source>
        <dbReference type="EMBL" id="MBM7714073.1"/>
    </source>
</evidence>
<feature type="domain" description="DUF4349" evidence="4">
    <location>
        <begin position="72"/>
        <end position="287"/>
    </location>
</feature>
<reference evidence="5 6" key="1">
    <citation type="submission" date="2021-01" db="EMBL/GenBank/DDBJ databases">
        <title>Genomic Encyclopedia of Type Strains, Phase IV (KMG-IV): sequencing the most valuable type-strain genomes for metagenomic binning, comparative biology and taxonomic classification.</title>
        <authorList>
            <person name="Goeker M."/>
        </authorList>
    </citation>
    <scope>NUCLEOTIDE SEQUENCE [LARGE SCALE GENOMIC DNA]</scope>
    <source>
        <strain evidence="5 6">DSM 105453</strain>
    </source>
</reference>
<evidence type="ECO:0000256" key="1">
    <source>
        <dbReference type="SAM" id="MobiDB-lite"/>
    </source>
</evidence>
<feature type="compositionally biased region" description="Basic and acidic residues" evidence="1">
    <location>
        <begin position="39"/>
        <end position="57"/>
    </location>
</feature>
<feature type="transmembrane region" description="Helical" evidence="2">
    <location>
        <begin position="257"/>
        <end position="290"/>
    </location>
</feature>
<evidence type="ECO:0000256" key="3">
    <source>
        <dbReference type="SAM" id="SignalP"/>
    </source>
</evidence>
<keyword evidence="2" id="KW-1133">Transmembrane helix</keyword>
<sequence length="306" mass="34868">MTKKRFYIWLLCIITVFVLAACKSDDSADSSGEMAKTNELSDSKEFAVRDDAEKSTEDEPAGEENIDVTGDRMIVHRGNLEVKVKNLETARKDIEKKVKEYGGYIVESNIYREENELMSGYLTIRIPEKHFQQFLNDTEKAAVEVMERSVTGQDVTEEYVDLESRLKSKRAVEQRLLDFMKTAQKTEDLLKISSDLAKVQEEIEVIVGKMKYLENQTAYSTVDIFMKENKVVVPGVDGNKLNTWEKTKQQLAVSLNFLLAAASGIVVFFVGNLPILTLVTLIGVGVYYFVKRRKRKKPHIKDTKQD</sequence>
<evidence type="ECO:0000259" key="4">
    <source>
        <dbReference type="Pfam" id="PF14257"/>
    </source>
</evidence>
<evidence type="ECO:0000313" key="6">
    <source>
        <dbReference type="Proteomes" id="UP000823485"/>
    </source>
</evidence>
<protein>
    <submittedName>
        <fullName evidence="5">Major membrane immunogen (Membrane-anchored lipoprotein)</fullName>
    </submittedName>
</protein>
<keyword evidence="2" id="KW-0812">Transmembrane</keyword>
<keyword evidence="5" id="KW-0449">Lipoprotein</keyword>
<organism evidence="5 6">
    <name type="scientific">Siminovitchia thermophila</name>
    <dbReference type="NCBI Taxonomy" id="1245522"/>
    <lineage>
        <taxon>Bacteria</taxon>
        <taxon>Bacillati</taxon>
        <taxon>Bacillota</taxon>
        <taxon>Bacilli</taxon>
        <taxon>Bacillales</taxon>
        <taxon>Bacillaceae</taxon>
        <taxon>Siminovitchia</taxon>
    </lineage>
</organism>
<dbReference type="RefSeq" id="WP_205178839.1">
    <property type="nucleotide sequence ID" value="NZ_JAFBFH010000005.1"/>
</dbReference>
<feature type="signal peptide" evidence="3">
    <location>
        <begin position="1"/>
        <end position="20"/>
    </location>
</feature>
<accession>A0ABS2R581</accession>
<feature type="region of interest" description="Disordered" evidence="1">
    <location>
        <begin position="27"/>
        <end position="64"/>
    </location>
</feature>
<proteinExistence type="predicted"/>
<dbReference type="Proteomes" id="UP000823485">
    <property type="component" value="Unassembled WGS sequence"/>
</dbReference>
<dbReference type="PROSITE" id="PS51257">
    <property type="entry name" value="PROKAR_LIPOPROTEIN"/>
    <property type="match status" value="1"/>
</dbReference>
<keyword evidence="3" id="KW-0732">Signal</keyword>
<feature type="chain" id="PRO_5046227866" evidence="3">
    <location>
        <begin position="21"/>
        <end position="306"/>
    </location>
</feature>
<keyword evidence="6" id="KW-1185">Reference proteome</keyword>
<dbReference type="InterPro" id="IPR025645">
    <property type="entry name" value="DUF4349"/>
</dbReference>
<comment type="caution">
    <text evidence="5">The sequence shown here is derived from an EMBL/GenBank/DDBJ whole genome shotgun (WGS) entry which is preliminary data.</text>
</comment>
<dbReference type="Pfam" id="PF14257">
    <property type="entry name" value="DUF4349"/>
    <property type="match status" value="1"/>
</dbReference>
<name>A0ABS2R581_9BACI</name>
<dbReference type="EMBL" id="JAFBFH010000005">
    <property type="protein sequence ID" value="MBM7714073.1"/>
    <property type="molecule type" value="Genomic_DNA"/>
</dbReference>
<gene>
    <name evidence="5" type="ORF">JOC94_001045</name>
</gene>
<evidence type="ECO:0000256" key="2">
    <source>
        <dbReference type="SAM" id="Phobius"/>
    </source>
</evidence>
<keyword evidence="2" id="KW-0472">Membrane</keyword>